<dbReference type="PANTHER" id="PTHR10963:SF60">
    <property type="entry name" value="GRAM-NEGATIVE BACTERIA-BINDING PROTEIN 1-RELATED"/>
    <property type="match status" value="1"/>
</dbReference>
<evidence type="ECO:0000259" key="10">
    <source>
        <dbReference type="PROSITE" id="PS51969"/>
    </source>
</evidence>
<dbReference type="InterPro" id="IPR050546">
    <property type="entry name" value="Glycosyl_Hydrlase_16"/>
</dbReference>
<dbReference type="Pfam" id="PF00722">
    <property type="entry name" value="Glyco_hydro_16"/>
    <property type="match status" value="1"/>
</dbReference>
<dbReference type="SUPFAM" id="SSF49899">
    <property type="entry name" value="Concanavalin A-like lectins/glucanases"/>
    <property type="match status" value="1"/>
</dbReference>
<evidence type="ECO:0000259" key="9">
    <source>
        <dbReference type="PROSITE" id="PS51762"/>
    </source>
</evidence>
<dbReference type="InterPro" id="IPR043030">
    <property type="entry name" value="BGBP_N_sf"/>
</dbReference>
<dbReference type="PROSITE" id="PS51762">
    <property type="entry name" value="GH16_2"/>
    <property type="match status" value="1"/>
</dbReference>
<organism evidence="11">
    <name type="scientific">Ceratitis capitata</name>
    <name type="common">Mediterranean fruit fly</name>
    <name type="synonym">Tephritis capitata</name>
    <dbReference type="NCBI Taxonomy" id="7213"/>
    <lineage>
        <taxon>Eukaryota</taxon>
        <taxon>Metazoa</taxon>
        <taxon>Ecdysozoa</taxon>
        <taxon>Arthropoda</taxon>
        <taxon>Hexapoda</taxon>
        <taxon>Insecta</taxon>
        <taxon>Pterygota</taxon>
        <taxon>Neoptera</taxon>
        <taxon>Endopterygota</taxon>
        <taxon>Diptera</taxon>
        <taxon>Brachycera</taxon>
        <taxon>Muscomorpha</taxon>
        <taxon>Tephritoidea</taxon>
        <taxon>Tephritidae</taxon>
        <taxon>Ceratitis</taxon>
        <taxon>Ceratitis</taxon>
    </lineage>
</organism>
<accession>W8AU77</accession>
<dbReference type="GO" id="GO:0045087">
    <property type="term" value="P:innate immune response"/>
    <property type="evidence" value="ECO:0007669"/>
    <property type="project" value="UniProtKB-KW"/>
</dbReference>
<dbReference type="GO" id="GO:0045088">
    <property type="term" value="P:regulation of innate immune response"/>
    <property type="evidence" value="ECO:0007669"/>
    <property type="project" value="UniProtKB-ARBA"/>
</dbReference>
<sequence length="490" mass="56035">MHCLPRLLMCVSFFIACAHTIPQYEVPKAQIEVFYPKGFEVSIPHEEGITLFAFHGKLNEEMEGLEAGTWSRDIVKVKNGRWTFRDREARLALGDTLYYWTYVIYNGLGYREDDGVFVVSAYSNATINTNAGGAKKKPPTDVGTRDANCKPTPTFRNGIQVNCAKQLLFEDDFTGAQLDRSHWTVERRFSTKPDYEYVLYLDDASDVLSVWNSVVTIKPKLTTRHFQHEDKPLKAKYDLGTHCTGRPNSEECVCDGAATRYISVPPFISAQFSTKDHFSFKYGRVEIKAKMPNAQWVFPQLWLQPVKQEYGSDDYQSGQMRIAFTFVNNEQMQLFGGLIVNANSTWRWEKMCEFPHADRLYLGNDFHIYTLVWTENEISVAVDNTEYCKFRPDNDGLLADLLRQGDALPNRGLLKSGSKMAPFDQEFYITLGYGIGGINDFPDMNFWRPEKPWGNTSPHGMGSLVKKVDFDHWLAGNGDMRIDYVKVFAI</sequence>
<proteinExistence type="evidence at transcript level"/>
<evidence type="ECO:0000256" key="6">
    <source>
        <dbReference type="ARBA" id="ARBA00022859"/>
    </source>
</evidence>
<dbReference type="EMBL" id="GAMC01016768">
    <property type="protein sequence ID" value="JAB89787.1"/>
    <property type="molecule type" value="mRNA"/>
</dbReference>
<feature type="domain" description="GH16" evidence="9">
    <location>
        <begin position="145"/>
        <end position="490"/>
    </location>
</feature>
<comment type="similarity">
    <text evidence="2">Belongs to the insect beta-1,3-glucan binding protein family.</text>
</comment>
<evidence type="ECO:0000313" key="11">
    <source>
        <dbReference type="EMBL" id="JAB89787.1"/>
    </source>
</evidence>
<name>W8AU77_CERCA</name>
<comment type="subcellular location">
    <subcellularLocation>
        <location evidence="1">Secreted</location>
    </subcellularLocation>
</comment>
<feature type="chain" id="PRO_5004908710" evidence="8">
    <location>
        <begin position="21"/>
        <end position="490"/>
    </location>
</feature>
<evidence type="ECO:0000256" key="8">
    <source>
        <dbReference type="SAM" id="SignalP"/>
    </source>
</evidence>
<dbReference type="FunFam" id="2.60.40.2140:FF:000001">
    <property type="entry name" value="Beta-1,3-glucan-binding protein"/>
    <property type="match status" value="1"/>
</dbReference>
<evidence type="ECO:0000256" key="7">
    <source>
        <dbReference type="ARBA" id="ARBA00023180"/>
    </source>
</evidence>
<keyword evidence="4" id="KW-0399">Innate immunity</keyword>
<dbReference type="Pfam" id="PF15886">
    <property type="entry name" value="CBM39"/>
    <property type="match status" value="1"/>
</dbReference>
<protein>
    <submittedName>
        <fullName evidence="11">Gram-negative bacteria-binding protein 3</fullName>
    </submittedName>
</protein>
<reference evidence="11" key="1">
    <citation type="submission" date="2013-07" db="EMBL/GenBank/DDBJ databases">
        <authorList>
            <person name="Geib S."/>
        </authorList>
    </citation>
    <scope>NUCLEOTIDE SEQUENCE</scope>
</reference>
<evidence type="ECO:0000256" key="4">
    <source>
        <dbReference type="ARBA" id="ARBA00022588"/>
    </source>
</evidence>
<dbReference type="GO" id="GO:0030246">
    <property type="term" value="F:carbohydrate binding"/>
    <property type="evidence" value="ECO:0007669"/>
    <property type="project" value="InterPro"/>
</dbReference>
<dbReference type="PROSITE" id="PS51969">
    <property type="entry name" value="CBM39"/>
    <property type="match status" value="1"/>
</dbReference>
<dbReference type="InterPro" id="IPR031756">
    <property type="entry name" value="BGBP_N"/>
</dbReference>
<dbReference type="Gene3D" id="2.60.120.200">
    <property type="match status" value="1"/>
</dbReference>
<dbReference type="AlphaFoldDB" id="W8AU77"/>
<keyword evidence="3" id="KW-0964">Secreted</keyword>
<evidence type="ECO:0000256" key="2">
    <source>
        <dbReference type="ARBA" id="ARBA00008781"/>
    </source>
</evidence>
<dbReference type="GO" id="GO:0005576">
    <property type="term" value="C:extracellular region"/>
    <property type="evidence" value="ECO:0007669"/>
    <property type="project" value="UniProtKB-SubCell"/>
</dbReference>
<dbReference type="InterPro" id="IPR000757">
    <property type="entry name" value="Beta-glucanase-like"/>
</dbReference>
<dbReference type="PANTHER" id="PTHR10963">
    <property type="entry name" value="GLYCOSYL HYDROLASE-RELATED"/>
    <property type="match status" value="1"/>
</dbReference>
<feature type="domain" description="CBM39" evidence="10">
    <location>
        <begin position="24"/>
        <end position="124"/>
    </location>
</feature>
<dbReference type="PROSITE" id="PS51257">
    <property type="entry name" value="PROKAR_LIPOPROTEIN"/>
    <property type="match status" value="1"/>
</dbReference>
<dbReference type="GO" id="GO:0004553">
    <property type="term" value="F:hydrolase activity, hydrolyzing O-glycosyl compounds"/>
    <property type="evidence" value="ECO:0007669"/>
    <property type="project" value="InterPro"/>
</dbReference>
<reference evidence="11" key="2">
    <citation type="journal article" date="2014" name="BMC Genomics">
        <title>A genomic perspective to assessing quality of mass-reared SIT flies used in Mediterranean fruit fly (Ceratitis capitata) eradication in California.</title>
        <authorList>
            <person name="Calla B."/>
            <person name="Hall B."/>
            <person name="Hou S."/>
            <person name="Geib S.M."/>
        </authorList>
    </citation>
    <scope>NUCLEOTIDE SEQUENCE</scope>
</reference>
<keyword evidence="6" id="KW-0391">Immunity</keyword>
<dbReference type="OrthoDB" id="4781at2759"/>
<feature type="signal peptide" evidence="8">
    <location>
        <begin position="1"/>
        <end position="20"/>
    </location>
</feature>
<dbReference type="GO" id="GO:0005975">
    <property type="term" value="P:carbohydrate metabolic process"/>
    <property type="evidence" value="ECO:0007669"/>
    <property type="project" value="InterPro"/>
</dbReference>
<evidence type="ECO:0000256" key="1">
    <source>
        <dbReference type="ARBA" id="ARBA00004613"/>
    </source>
</evidence>
<keyword evidence="7" id="KW-0325">Glycoprotein</keyword>
<gene>
    <name evidence="11" type="primary">BGBP3</name>
</gene>
<evidence type="ECO:0000256" key="3">
    <source>
        <dbReference type="ARBA" id="ARBA00022525"/>
    </source>
</evidence>
<dbReference type="InterPro" id="IPR013320">
    <property type="entry name" value="ConA-like_dom_sf"/>
</dbReference>
<keyword evidence="5 8" id="KW-0732">Signal</keyword>
<dbReference type="Gene3D" id="2.60.40.2140">
    <property type="entry name" value="Beta-1,3-glucan-recognition protein, N-terminal domain"/>
    <property type="match status" value="1"/>
</dbReference>
<evidence type="ECO:0000256" key="5">
    <source>
        <dbReference type="ARBA" id="ARBA00022729"/>
    </source>
</evidence>